<keyword evidence="1" id="KW-0479">Metal-binding</keyword>
<dbReference type="InterPro" id="IPR039123">
    <property type="entry name" value="PPTC7"/>
</dbReference>
<evidence type="ECO:0000256" key="2">
    <source>
        <dbReference type="SAM" id="MobiDB-lite"/>
    </source>
</evidence>
<comment type="similarity">
    <text evidence="1">Belongs to the PP2C family.</text>
</comment>
<evidence type="ECO:0000256" key="1">
    <source>
        <dbReference type="RuleBase" id="RU366020"/>
    </source>
</evidence>
<dbReference type="STRING" id="1169540.A0A0G4EXG5"/>
<evidence type="ECO:0000313" key="4">
    <source>
        <dbReference type="Proteomes" id="UP000041254"/>
    </source>
</evidence>
<dbReference type="AlphaFoldDB" id="A0A0G4EXG5"/>
<feature type="region of interest" description="Disordered" evidence="2">
    <location>
        <begin position="229"/>
        <end position="258"/>
    </location>
</feature>
<dbReference type="Gene3D" id="3.60.40.10">
    <property type="entry name" value="PPM-type phosphatase domain"/>
    <property type="match status" value="1"/>
</dbReference>
<keyword evidence="1" id="KW-0464">Manganese</keyword>
<dbReference type="EMBL" id="CDMY01000339">
    <property type="protein sequence ID" value="CEM03386.1"/>
    <property type="molecule type" value="Genomic_DNA"/>
</dbReference>
<dbReference type="InterPro" id="IPR036457">
    <property type="entry name" value="PPM-type-like_dom_sf"/>
</dbReference>
<dbReference type="EC" id="3.1.3.16" evidence="1"/>
<comment type="catalytic activity">
    <reaction evidence="1">
        <text>O-phospho-L-threonyl-[protein] + H2O = L-threonyl-[protein] + phosphate</text>
        <dbReference type="Rhea" id="RHEA:47004"/>
        <dbReference type="Rhea" id="RHEA-COMP:11060"/>
        <dbReference type="Rhea" id="RHEA-COMP:11605"/>
        <dbReference type="ChEBI" id="CHEBI:15377"/>
        <dbReference type="ChEBI" id="CHEBI:30013"/>
        <dbReference type="ChEBI" id="CHEBI:43474"/>
        <dbReference type="ChEBI" id="CHEBI:61977"/>
        <dbReference type="EC" id="3.1.3.16"/>
    </reaction>
</comment>
<keyword evidence="1" id="KW-0378">Hydrolase</keyword>
<dbReference type="PANTHER" id="PTHR12320">
    <property type="entry name" value="PROTEIN PHOSPHATASE 2C"/>
    <property type="match status" value="1"/>
</dbReference>
<gene>
    <name evidence="3" type="ORF">Vbra_13851</name>
</gene>
<dbReference type="GO" id="GO:0046872">
    <property type="term" value="F:metal ion binding"/>
    <property type="evidence" value="ECO:0007669"/>
    <property type="project" value="UniProtKB-UniRule"/>
</dbReference>
<keyword evidence="1" id="KW-0904">Protein phosphatase</keyword>
<protein>
    <recommendedName>
        <fullName evidence="1">Protein phosphatase</fullName>
        <ecNumber evidence="1">3.1.3.16</ecNumber>
    </recommendedName>
</protein>
<comment type="catalytic activity">
    <reaction evidence="1">
        <text>O-phospho-L-seryl-[protein] + H2O = L-seryl-[protein] + phosphate</text>
        <dbReference type="Rhea" id="RHEA:20629"/>
        <dbReference type="Rhea" id="RHEA-COMP:9863"/>
        <dbReference type="Rhea" id="RHEA-COMP:11604"/>
        <dbReference type="ChEBI" id="CHEBI:15377"/>
        <dbReference type="ChEBI" id="CHEBI:29999"/>
        <dbReference type="ChEBI" id="CHEBI:43474"/>
        <dbReference type="ChEBI" id="CHEBI:83421"/>
        <dbReference type="EC" id="3.1.3.16"/>
    </reaction>
</comment>
<dbReference type="InParanoid" id="A0A0G4EXG5"/>
<name>A0A0G4EXG5_VITBC</name>
<dbReference type="Proteomes" id="UP000041254">
    <property type="component" value="Unassembled WGS sequence"/>
</dbReference>
<comment type="cofactor">
    <cofactor evidence="1">
        <name>Mg(2+)</name>
        <dbReference type="ChEBI" id="CHEBI:18420"/>
    </cofactor>
</comment>
<dbReference type="OrthoDB" id="60843at2759"/>
<dbReference type="SUPFAM" id="SSF81606">
    <property type="entry name" value="PP2C-like"/>
    <property type="match status" value="1"/>
</dbReference>
<keyword evidence="1" id="KW-0460">Magnesium</keyword>
<organism evidence="3 4">
    <name type="scientific">Vitrella brassicaformis (strain CCMP3155)</name>
    <dbReference type="NCBI Taxonomy" id="1169540"/>
    <lineage>
        <taxon>Eukaryota</taxon>
        <taxon>Sar</taxon>
        <taxon>Alveolata</taxon>
        <taxon>Colpodellida</taxon>
        <taxon>Vitrellaceae</taxon>
        <taxon>Vitrella</taxon>
    </lineage>
</organism>
<dbReference type="VEuPathDB" id="CryptoDB:Vbra_13851"/>
<comment type="cofactor">
    <cofactor evidence="1">
        <name>Mn(2+)</name>
        <dbReference type="ChEBI" id="CHEBI:29035"/>
    </cofactor>
</comment>
<dbReference type="PhylomeDB" id="A0A0G4EXG5"/>
<evidence type="ECO:0000313" key="3">
    <source>
        <dbReference type="EMBL" id="CEM03386.1"/>
    </source>
</evidence>
<reference evidence="3 4" key="1">
    <citation type="submission" date="2014-11" db="EMBL/GenBank/DDBJ databases">
        <authorList>
            <person name="Zhu J."/>
            <person name="Qi W."/>
            <person name="Song R."/>
        </authorList>
    </citation>
    <scope>NUCLEOTIDE SEQUENCE [LARGE SCALE GENOMIC DNA]</scope>
</reference>
<accession>A0A0G4EXG5</accession>
<dbReference type="GO" id="GO:0004722">
    <property type="term" value="F:protein serine/threonine phosphatase activity"/>
    <property type="evidence" value="ECO:0007669"/>
    <property type="project" value="UniProtKB-EC"/>
</dbReference>
<keyword evidence="4" id="KW-1185">Reference proteome</keyword>
<proteinExistence type="inferred from homology"/>
<sequence>MQGCGEAATFLTTAAAADGSPMSASTAAADTPTSAALPAESGSTYLSELLNDKELPVEQQALRLLQHGYSATRSCGASTALVVVMDKQGDKLGVANLGDCSMMVLRSVMRRVRSSDKLVTVAFRAKEQQHSPNEPYQLMRLPEETEYDRLTSSGRGVLVQAVRAFRERDLTEDTPDMAKLESVNVCEGDLIILGSDAVFDNLGDTDILNIGNMAISPYDALSVDAHRRRHPANEPLDLSSSPEPDDKGSDTEQEQDQG</sequence>
<dbReference type="PANTHER" id="PTHR12320:SF1">
    <property type="entry name" value="PROTEIN PHOSPHATASE PTC7 HOMOLOG"/>
    <property type="match status" value="1"/>
</dbReference>